<dbReference type="Gene3D" id="3.40.30.10">
    <property type="entry name" value="Glutaredoxin"/>
    <property type="match status" value="1"/>
</dbReference>
<dbReference type="EMBL" id="CP136051">
    <property type="protein sequence ID" value="WOK06614.1"/>
    <property type="molecule type" value="Genomic_DNA"/>
</dbReference>
<dbReference type="RefSeq" id="WP_317489327.1">
    <property type="nucleotide sequence ID" value="NZ_CP136051.1"/>
</dbReference>
<organism evidence="1 2">
    <name type="scientific">Imperialibacter roseus</name>
    <dbReference type="NCBI Taxonomy" id="1324217"/>
    <lineage>
        <taxon>Bacteria</taxon>
        <taxon>Pseudomonadati</taxon>
        <taxon>Bacteroidota</taxon>
        <taxon>Cytophagia</taxon>
        <taxon>Cytophagales</taxon>
        <taxon>Flammeovirgaceae</taxon>
        <taxon>Imperialibacter</taxon>
    </lineage>
</organism>
<evidence type="ECO:0000313" key="1">
    <source>
        <dbReference type="EMBL" id="WOK06614.1"/>
    </source>
</evidence>
<proteinExistence type="predicted"/>
<dbReference type="Pfam" id="PF11009">
    <property type="entry name" value="BrxC"/>
    <property type="match status" value="1"/>
</dbReference>
<evidence type="ECO:0000313" key="2">
    <source>
        <dbReference type="Proteomes" id="UP001302349"/>
    </source>
</evidence>
<name>A0ABZ0IR26_9BACT</name>
<reference evidence="1 2" key="1">
    <citation type="journal article" date="2023" name="Microbiol. Resour. Announc.">
        <title>Complete Genome Sequence of Imperialibacter roseus strain P4T.</title>
        <authorList>
            <person name="Tizabi D.R."/>
            <person name="Bachvaroff T."/>
            <person name="Hill R.T."/>
        </authorList>
    </citation>
    <scope>NUCLEOTIDE SEQUENCE [LARGE SCALE GENOMIC DNA]</scope>
    <source>
        <strain evidence="1 2">P4T</strain>
    </source>
</reference>
<accession>A0ABZ0IR26</accession>
<protein>
    <submittedName>
        <fullName evidence="1">Bacillithiol system redox-active protein YtxJ</fullName>
    </submittedName>
</protein>
<keyword evidence="2" id="KW-1185">Reference proteome</keyword>
<dbReference type="NCBIfam" id="TIGR04019">
    <property type="entry name" value="B_thiol_YtxJ"/>
    <property type="match status" value="1"/>
</dbReference>
<sequence>MIKWNKLTSPEQIESVIEESNSHPVLIFKHSTSCSISAASLDRIERKWDESEMKDWKPYYLDLLANRQASHAVANELGIEHQSPQAIVLFQGKPVYDASHFSISYDAIKSATKDVVL</sequence>
<gene>
    <name evidence="1" type="primary">ytxJ</name>
    <name evidence="1" type="ORF">RT717_26420</name>
</gene>
<dbReference type="InterPro" id="IPR022551">
    <property type="entry name" value="BrxC"/>
</dbReference>
<dbReference type="Proteomes" id="UP001302349">
    <property type="component" value="Chromosome"/>
</dbReference>